<dbReference type="Proteomes" id="UP000276133">
    <property type="component" value="Unassembled WGS sequence"/>
</dbReference>
<organism evidence="2 3">
    <name type="scientific">Brachionus plicatilis</name>
    <name type="common">Marine rotifer</name>
    <name type="synonym">Brachionus muelleri</name>
    <dbReference type="NCBI Taxonomy" id="10195"/>
    <lineage>
        <taxon>Eukaryota</taxon>
        <taxon>Metazoa</taxon>
        <taxon>Spiralia</taxon>
        <taxon>Gnathifera</taxon>
        <taxon>Rotifera</taxon>
        <taxon>Eurotatoria</taxon>
        <taxon>Monogononta</taxon>
        <taxon>Pseudotrocha</taxon>
        <taxon>Ploima</taxon>
        <taxon>Brachionidae</taxon>
        <taxon>Brachionus</taxon>
    </lineage>
</organism>
<dbReference type="EMBL" id="REGN01000326">
    <property type="protein sequence ID" value="RNA42698.1"/>
    <property type="molecule type" value="Genomic_DNA"/>
</dbReference>
<name>A0A3M7T4E5_BRAPC</name>
<evidence type="ECO:0000256" key="1">
    <source>
        <dbReference type="SAM" id="MobiDB-lite"/>
    </source>
</evidence>
<gene>
    <name evidence="2" type="ORF">BpHYR1_004423</name>
</gene>
<feature type="region of interest" description="Disordered" evidence="1">
    <location>
        <begin position="1"/>
        <end position="25"/>
    </location>
</feature>
<evidence type="ECO:0000313" key="3">
    <source>
        <dbReference type="Proteomes" id="UP000276133"/>
    </source>
</evidence>
<comment type="caution">
    <text evidence="2">The sequence shown here is derived from an EMBL/GenBank/DDBJ whole genome shotgun (WGS) entry which is preliminary data.</text>
</comment>
<reference evidence="2 3" key="1">
    <citation type="journal article" date="2018" name="Sci. Rep.">
        <title>Genomic signatures of local adaptation to the degree of environmental predictability in rotifers.</title>
        <authorList>
            <person name="Franch-Gras L."/>
            <person name="Hahn C."/>
            <person name="Garcia-Roger E.M."/>
            <person name="Carmona M.J."/>
            <person name="Serra M."/>
            <person name="Gomez A."/>
        </authorList>
    </citation>
    <scope>NUCLEOTIDE SEQUENCE [LARGE SCALE GENOMIC DNA]</scope>
    <source>
        <strain evidence="2">HYR1</strain>
    </source>
</reference>
<evidence type="ECO:0000313" key="2">
    <source>
        <dbReference type="EMBL" id="RNA42698.1"/>
    </source>
</evidence>
<accession>A0A3M7T4E5</accession>
<proteinExistence type="predicted"/>
<dbReference type="AlphaFoldDB" id="A0A3M7T4E5"/>
<keyword evidence="3" id="KW-1185">Reference proteome</keyword>
<protein>
    <submittedName>
        <fullName evidence="2">Uncharacterized protein</fullName>
    </submittedName>
</protein>
<sequence length="169" mass="20029">MQKEFESSGQVTREPSLDEGQDKQSKKPLIFTLDDNRKFKKLINFDDSDHTICQILPKFRPYQLTPPKHFTKIIFKTNGCLFLAFRFLPTLLAAELAYFAMIYKREDCVTTQFIRIGNLLYGLYEKEKSRYKQLKIIPSQIYPCSYLYFKLYALVRILVKFLECQILIL</sequence>